<gene>
    <name evidence="1" type="ORF">E2562_021496</name>
</gene>
<evidence type="ECO:0000313" key="2">
    <source>
        <dbReference type="Proteomes" id="UP000479710"/>
    </source>
</evidence>
<keyword evidence="2" id="KW-1185">Reference proteome</keyword>
<protein>
    <submittedName>
        <fullName evidence="1">Uncharacterized protein</fullName>
    </submittedName>
</protein>
<reference evidence="1 2" key="1">
    <citation type="submission" date="2019-11" db="EMBL/GenBank/DDBJ databases">
        <title>Whole genome sequence of Oryza granulata.</title>
        <authorList>
            <person name="Li W."/>
        </authorList>
    </citation>
    <scope>NUCLEOTIDE SEQUENCE [LARGE SCALE GENOMIC DNA]</scope>
    <source>
        <strain evidence="2">cv. Menghai</strain>
        <tissue evidence="1">Leaf</tissue>
    </source>
</reference>
<dbReference type="AlphaFoldDB" id="A0A6G1DZG3"/>
<proteinExistence type="predicted"/>
<comment type="caution">
    <text evidence="1">The sequence shown here is derived from an EMBL/GenBank/DDBJ whole genome shotgun (WGS) entry which is preliminary data.</text>
</comment>
<dbReference type="Proteomes" id="UP000479710">
    <property type="component" value="Unassembled WGS sequence"/>
</dbReference>
<evidence type="ECO:0000313" key="1">
    <source>
        <dbReference type="EMBL" id="KAF0917827.1"/>
    </source>
</evidence>
<organism evidence="1 2">
    <name type="scientific">Oryza meyeriana var. granulata</name>
    <dbReference type="NCBI Taxonomy" id="110450"/>
    <lineage>
        <taxon>Eukaryota</taxon>
        <taxon>Viridiplantae</taxon>
        <taxon>Streptophyta</taxon>
        <taxon>Embryophyta</taxon>
        <taxon>Tracheophyta</taxon>
        <taxon>Spermatophyta</taxon>
        <taxon>Magnoliopsida</taxon>
        <taxon>Liliopsida</taxon>
        <taxon>Poales</taxon>
        <taxon>Poaceae</taxon>
        <taxon>BOP clade</taxon>
        <taxon>Oryzoideae</taxon>
        <taxon>Oryzeae</taxon>
        <taxon>Oryzinae</taxon>
        <taxon>Oryza</taxon>
        <taxon>Oryza meyeriana</taxon>
    </lineage>
</organism>
<dbReference type="OrthoDB" id="984245at2759"/>
<sequence length="98" mass="10542">MPPRSSCAYYSVPGSGIGRRLTVGRFGKNPAYGYWPKLTATCSTNAIQMMVVHALVSSWTVSILGHQSRSLRSPCPTLRTSFHHACSSSSPRSTPSLG</sequence>
<name>A0A6G1DZG3_9ORYZ</name>
<dbReference type="EMBL" id="SPHZ02000005">
    <property type="protein sequence ID" value="KAF0917827.1"/>
    <property type="molecule type" value="Genomic_DNA"/>
</dbReference>
<accession>A0A6G1DZG3</accession>